<dbReference type="OrthoDB" id="9805852at2"/>
<reference evidence="4" key="1">
    <citation type="submission" date="2009-11" db="EMBL/GenBank/DDBJ databases">
        <title>The complete chromosome 1 of Sphaerobacter thermophilus DSM 20745.</title>
        <authorList>
            <person name="Lucas S."/>
            <person name="Copeland A."/>
            <person name="Lapidus A."/>
            <person name="Glavina del Rio T."/>
            <person name="Dalin E."/>
            <person name="Tice H."/>
            <person name="Bruce D."/>
            <person name="Goodwin L."/>
            <person name="Pitluck S."/>
            <person name="Kyrpides N."/>
            <person name="Mavromatis K."/>
            <person name="Ivanova N."/>
            <person name="Mikhailova N."/>
            <person name="LaButti K.M."/>
            <person name="Clum A."/>
            <person name="Sun H.I."/>
            <person name="Brettin T."/>
            <person name="Detter J.C."/>
            <person name="Han C."/>
            <person name="Larimer F."/>
            <person name="Land M."/>
            <person name="Hauser L."/>
            <person name="Markowitz V."/>
            <person name="Cheng J.F."/>
            <person name="Hugenholtz P."/>
            <person name="Woyke T."/>
            <person name="Wu D."/>
            <person name="Steenblock K."/>
            <person name="Schneider S."/>
            <person name="Pukall R."/>
            <person name="Goeker M."/>
            <person name="Klenk H.P."/>
            <person name="Eisen J.A."/>
        </authorList>
    </citation>
    <scope>NUCLEOTIDE SEQUENCE [LARGE SCALE GENOMIC DNA]</scope>
    <source>
        <strain evidence="4">ATCC 49802 / DSM 20745 / S 6022</strain>
    </source>
</reference>
<evidence type="ECO:0000259" key="2">
    <source>
        <dbReference type="Pfam" id="PF01266"/>
    </source>
</evidence>
<keyword evidence="4" id="KW-1185">Reference proteome</keyword>
<evidence type="ECO:0000256" key="1">
    <source>
        <dbReference type="ARBA" id="ARBA00023002"/>
    </source>
</evidence>
<dbReference type="Proteomes" id="UP000002027">
    <property type="component" value="Chromosome 1"/>
</dbReference>
<proteinExistence type="predicted"/>
<reference evidence="3 4" key="2">
    <citation type="journal article" date="2010" name="Stand. Genomic Sci.">
        <title>Complete genome sequence of Desulfohalobium retbaense type strain (HR(100)).</title>
        <authorList>
            <person name="Spring S."/>
            <person name="Nolan M."/>
            <person name="Lapidus A."/>
            <person name="Glavina Del Rio T."/>
            <person name="Copeland A."/>
            <person name="Tice H."/>
            <person name="Cheng J.F."/>
            <person name="Lucas S."/>
            <person name="Land M."/>
            <person name="Chen F."/>
            <person name="Bruce D."/>
            <person name="Goodwin L."/>
            <person name="Pitluck S."/>
            <person name="Ivanova N."/>
            <person name="Mavromatis K."/>
            <person name="Mikhailova N."/>
            <person name="Pati A."/>
            <person name="Chen A."/>
            <person name="Palaniappan K."/>
            <person name="Hauser L."/>
            <person name="Chang Y.J."/>
            <person name="Jeffries C.D."/>
            <person name="Munk C."/>
            <person name="Kiss H."/>
            <person name="Chain P."/>
            <person name="Han C."/>
            <person name="Brettin T."/>
            <person name="Detter J.C."/>
            <person name="Schuler E."/>
            <person name="Goker M."/>
            <person name="Rohde M."/>
            <person name="Bristow J."/>
            <person name="Eisen J.A."/>
            <person name="Markowitz V."/>
            <person name="Hugenholtz P."/>
            <person name="Kyrpides N.C."/>
            <person name="Klenk H.P."/>
        </authorList>
    </citation>
    <scope>NUCLEOTIDE SEQUENCE [LARGE SCALE GENOMIC DNA]</scope>
    <source>
        <strain evidence="4">ATCC 49802 / DSM 20745 / S 6022</strain>
    </source>
</reference>
<dbReference type="GO" id="GO:0005737">
    <property type="term" value="C:cytoplasm"/>
    <property type="evidence" value="ECO:0007669"/>
    <property type="project" value="TreeGrafter"/>
</dbReference>
<feature type="domain" description="FAD dependent oxidoreductase" evidence="2">
    <location>
        <begin position="7"/>
        <end position="353"/>
    </location>
</feature>
<dbReference type="GO" id="GO:0016491">
    <property type="term" value="F:oxidoreductase activity"/>
    <property type="evidence" value="ECO:0007669"/>
    <property type="project" value="UniProtKB-KW"/>
</dbReference>
<dbReference type="eggNOG" id="COG0665">
    <property type="taxonomic scope" value="Bacteria"/>
</dbReference>
<dbReference type="KEGG" id="sti:Sthe_0158"/>
<protein>
    <submittedName>
        <fullName evidence="3">FAD dependent oxidoreductase</fullName>
    </submittedName>
</protein>
<dbReference type="Gene3D" id="3.50.50.60">
    <property type="entry name" value="FAD/NAD(P)-binding domain"/>
    <property type="match status" value="1"/>
</dbReference>
<dbReference type="Pfam" id="PF01266">
    <property type="entry name" value="DAO"/>
    <property type="match status" value="1"/>
</dbReference>
<dbReference type="Gene3D" id="3.30.9.10">
    <property type="entry name" value="D-Amino Acid Oxidase, subunit A, domain 2"/>
    <property type="match status" value="1"/>
</dbReference>
<evidence type="ECO:0000313" key="3">
    <source>
        <dbReference type="EMBL" id="ACZ37597.1"/>
    </source>
</evidence>
<dbReference type="AlphaFoldDB" id="D1C659"/>
<keyword evidence="1" id="KW-0560">Oxidoreductase</keyword>
<dbReference type="RefSeq" id="WP_012870645.1">
    <property type="nucleotide sequence ID" value="NC_013523.1"/>
</dbReference>
<evidence type="ECO:0000313" key="4">
    <source>
        <dbReference type="Proteomes" id="UP000002027"/>
    </source>
</evidence>
<accession>D1C659</accession>
<dbReference type="SMR" id="D1C659"/>
<dbReference type="EMBL" id="CP001823">
    <property type="protein sequence ID" value="ACZ37597.1"/>
    <property type="molecule type" value="Genomic_DNA"/>
</dbReference>
<dbReference type="PANTHER" id="PTHR13847:SF287">
    <property type="entry name" value="FAD-DEPENDENT OXIDOREDUCTASE DOMAIN-CONTAINING PROTEIN 1"/>
    <property type="match status" value="1"/>
</dbReference>
<dbReference type="InterPro" id="IPR006076">
    <property type="entry name" value="FAD-dep_OxRdtase"/>
</dbReference>
<dbReference type="PANTHER" id="PTHR13847">
    <property type="entry name" value="SARCOSINE DEHYDROGENASE-RELATED"/>
    <property type="match status" value="1"/>
</dbReference>
<dbReference type="SUPFAM" id="SSF51905">
    <property type="entry name" value="FAD/NAD(P)-binding domain"/>
    <property type="match status" value="1"/>
</dbReference>
<gene>
    <name evidence="3" type="ordered locus">Sthe_0158</name>
</gene>
<dbReference type="STRING" id="479434.Sthe_0158"/>
<dbReference type="HOGENOM" id="CLU_007884_4_1_0"/>
<organism evidence="3 4">
    <name type="scientific">Sphaerobacter thermophilus (strain ATCC 49802 / DSM 20745 / KCCM 41009 / NCIMB 13125 / S 6022)</name>
    <dbReference type="NCBI Taxonomy" id="479434"/>
    <lineage>
        <taxon>Bacteria</taxon>
        <taxon>Pseudomonadati</taxon>
        <taxon>Thermomicrobiota</taxon>
        <taxon>Thermomicrobia</taxon>
        <taxon>Sphaerobacterales</taxon>
        <taxon>Sphaerobacterineae</taxon>
        <taxon>Sphaerobacteraceae</taxon>
        <taxon>Sphaerobacter</taxon>
    </lineage>
</organism>
<dbReference type="InterPro" id="IPR036188">
    <property type="entry name" value="FAD/NAD-bd_sf"/>
</dbReference>
<sequence length="390" mass="43499">MATTYEIVIVGGGNLGLWTAYHLAKRGFGRIAVCERYWAGFGATSRSAGMIRAQGGSETAVKLGHWSLELYQRLGQELGLGSGFFETGYYILASTEEEEKAFRDLLELRRRCGVENEWVDPDEGKRRFPMVDWDRFRGAVYTPNDGYVHPPIVARNITYAVHREEAIDLFEECTVEQIEPAGSGYRVHTTRGVLETGRVLNAAGPRGVRDLGAMLDVQVPVSAARHQIITFAEVDQQPAGRFPLSFALSEGIYVRPEEQGALLGMSNPEERADRSGRYQITYDWEYHERARPVWEAIWPSLAGKPISRAWAASIDYTPDHLPIIDEPRQGFFVLAAGGHGMMWGPALGMVMAEFIDEGTAAGLPDEEIRLARFTGERKSRDTIALPFPEE</sequence>
<dbReference type="InParanoid" id="D1C659"/>
<name>D1C659_SPHTD</name>